<proteinExistence type="predicted"/>
<feature type="transmembrane region" description="Helical" evidence="1">
    <location>
        <begin position="112"/>
        <end position="130"/>
    </location>
</feature>
<keyword evidence="1" id="KW-1133">Transmembrane helix</keyword>
<sequence>MIIFQLTDIIVTIFLLSTLITLGLKKNVTAFISLLTVLYCYYDWVYLQLKHYTNYEMFFLSGYSKEIAIYLLMTFFVFYTASNKKKIATVMPAILLIMLASIMGILNQDFSAFLVGFNSYIPMLLMSFVFRVCDREIDITKYLYCVMLTVVIPNVVYSIYQFVYYKQLEDFWFYDSFMHSGFELNEWDYFRDNAVRVFGFFSNTLSLTFFCFFTLLGVLTYIKRGKLVLTSFALIPMFLSGTRTVFISLFVYIMLMLIYKIKMPTGLKKHLYVFTWASAFISTLLIILTLSSEASSLGRVVQWQNAINELILHPLGHGIGYAGVGLTIWPDSNVIAFIYMVGCIAIGGIIYTVYKISRKLSLSQNLSFLFILLALFVAMYQNVSAVIMLPIIALIIDKRTPVSNLRLNDNES</sequence>
<dbReference type="RefSeq" id="WP_271282222.1">
    <property type="nucleotide sequence ID" value="NZ_JAMGZK010000046.1"/>
</dbReference>
<name>A0A9J6Q844_9ENTR</name>
<gene>
    <name evidence="2" type="ORF">M8014_09380</name>
</gene>
<feature type="transmembrane region" description="Helical" evidence="1">
    <location>
        <begin position="271"/>
        <end position="290"/>
    </location>
</feature>
<keyword evidence="1" id="KW-0812">Transmembrane</keyword>
<feature type="transmembrane region" description="Helical" evidence="1">
    <location>
        <begin position="335"/>
        <end position="354"/>
    </location>
</feature>
<feature type="transmembrane region" description="Helical" evidence="1">
    <location>
        <begin position="197"/>
        <end position="222"/>
    </location>
</feature>
<feature type="transmembrane region" description="Helical" evidence="1">
    <location>
        <begin position="366"/>
        <end position="396"/>
    </location>
</feature>
<keyword evidence="1" id="KW-0472">Membrane</keyword>
<dbReference type="Proteomes" id="UP001063816">
    <property type="component" value="Unassembled WGS sequence"/>
</dbReference>
<evidence type="ECO:0000313" key="3">
    <source>
        <dbReference type="Proteomes" id="UP001063816"/>
    </source>
</evidence>
<dbReference type="EMBL" id="JAMGZK010000046">
    <property type="protein sequence ID" value="MCU6664557.1"/>
    <property type="molecule type" value="Genomic_DNA"/>
</dbReference>
<feature type="transmembrane region" description="Helical" evidence="1">
    <location>
        <begin position="89"/>
        <end position="106"/>
    </location>
</feature>
<feature type="transmembrane region" description="Helical" evidence="1">
    <location>
        <begin position="142"/>
        <end position="163"/>
    </location>
</feature>
<protein>
    <submittedName>
        <fullName evidence="2">Uncharacterized protein</fullName>
    </submittedName>
</protein>
<organism evidence="2 3">
    <name type="scientific">Silvania hatchlandensis</name>
    <dbReference type="NCBI Taxonomy" id="2926469"/>
    <lineage>
        <taxon>Bacteria</taxon>
        <taxon>Pseudomonadati</taxon>
        <taxon>Pseudomonadota</taxon>
        <taxon>Gammaproteobacteria</taxon>
        <taxon>Enterobacterales</taxon>
        <taxon>Enterobacteriaceae</taxon>
        <taxon>Silvania</taxon>
    </lineage>
</organism>
<evidence type="ECO:0000256" key="1">
    <source>
        <dbReference type="SAM" id="Phobius"/>
    </source>
</evidence>
<feature type="transmembrane region" description="Helical" evidence="1">
    <location>
        <begin position="310"/>
        <end position="329"/>
    </location>
</feature>
<keyword evidence="3" id="KW-1185">Reference proteome</keyword>
<reference evidence="2" key="1">
    <citation type="submission" date="2022-05" db="EMBL/GenBank/DDBJ databases">
        <title>Description of a novel species of Leclercia; Leclercia tamurae and the Proposal for a Novel Genus Silvania gen. nov. Containing Two Novel Species Silvania hatchlandensis sp. nov. and Silvania confinis sp. nov. Isolated from the Rhizosphere of Oak.</title>
        <authorList>
            <person name="Maddock D.W."/>
            <person name="Brady C.L."/>
            <person name="Denman S."/>
            <person name="Arnold D."/>
        </authorList>
    </citation>
    <scope>NUCLEOTIDE SEQUENCE</scope>
    <source>
        <strain evidence="2">H19S6</strain>
    </source>
</reference>
<comment type="caution">
    <text evidence="2">The sequence shown here is derived from an EMBL/GenBank/DDBJ whole genome shotgun (WGS) entry which is preliminary data.</text>
</comment>
<feature type="transmembrane region" description="Helical" evidence="1">
    <location>
        <begin position="31"/>
        <end position="47"/>
    </location>
</feature>
<feature type="transmembrane region" description="Helical" evidence="1">
    <location>
        <begin position="6"/>
        <end position="24"/>
    </location>
</feature>
<feature type="transmembrane region" description="Helical" evidence="1">
    <location>
        <begin position="234"/>
        <end position="259"/>
    </location>
</feature>
<accession>A0A9J6Q844</accession>
<evidence type="ECO:0000313" key="2">
    <source>
        <dbReference type="EMBL" id="MCU6664557.1"/>
    </source>
</evidence>
<dbReference type="AlphaFoldDB" id="A0A9J6Q844"/>
<feature type="transmembrane region" description="Helical" evidence="1">
    <location>
        <begin position="67"/>
        <end position="82"/>
    </location>
</feature>